<name>A0ABV9U2A8_9ACTN</name>
<dbReference type="PROSITE" id="PS50937">
    <property type="entry name" value="HTH_MERR_2"/>
    <property type="match status" value="1"/>
</dbReference>
<dbReference type="InterPro" id="IPR000551">
    <property type="entry name" value="MerR-type_HTH_dom"/>
</dbReference>
<feature type="domain" description="HTH merR-type" evidence="2">
    <location>
        <begin position="6"/>
        <end position="75"/>
    </location>
</feature>
<dbReference type="PANTHER" id="PTHR30204:SF93">
    <property type="entry name" value="HTH MERR-TYPE DOMAIN-CONTAINING PROTEIN"/>
    <property type="match status" value="1"/>
</dbReference>
<dbReference type="PRINTS" id="PR00040">
    <property type="entry name" value="HTHMERR"/>
</dbReference>
<accession>A0ABV9U2A8</accession>
<dbReference type="Proteomes" id="UP001595872">
    <property type="component" value="Unassembled WGS sequence"/>
</dbReference>
<dbReference type="SUPFAM" id="SSF46955">
    <property type="entry name" value="Putative DNA-binding domain"/>
    <property type="match status" value="1"/>
</dbReference>
<dbReference type="InterPro" id="IPR009061">
    <property type="entry name" value="DNA-bd_dom_put_sf"/>
</dbReference>
<dbReference type="PANTHER" id="PTHR30204">
    <property type="entry name" value="REDOX-CYCLING DRUG-SENSING TRANSCRIPTIONAL ACTIVATOR SOXR"/>
    <property type="match status" value="1"/>
</dbReference>
<dbReference type="InterPro" id="IPR047057">
    <property type="entry name" value="MerR_fam"/>
</dbReference>
<evidence type="ECO:0000259" key="2">
    <source>
        <dbReference type="PROSITE" id="PS50937"/>
    </source>
</evidence>
<protein>
    <submittedName>
        <fullName evidence="3">MerR family transcriptional regulator</fullName>
    </submittedName>
</protein>
<dbReference type="RefSeq" id="WP_378259031.1">
    <property type="nucleotide sequence ID" value="NZ_JBHSIT010000007.1"/>
</dbReference>
<sequence length="311" mass="34556">MAEGLVFSIGELARRAGVSVKTVRFYSDEGLVPPAGRSHAGHRLYDVRALARLELVRTLRDLDVDLPTVRRLLERGVTLPEIAAVHAEALDAQIRTLRLRRAVLRAVARRGTDPEELKIVNELARLSAEERNAIVHEFIDATFGGLDANPAFVAMMRSAMPELPDDPEPEQVEAWIELADLVRDGDFRASVRRMAEHQAEQAGRAEAELHHELTQVVVEKVTAAREAGVSPDSAEAGRVVDVLVQRYAETFGAEDSARYRRDVLRRVETANDPRAARYWALLGKINGWPAQPDMAPVFDWFVAALRAHLDG</sequence>
<evidence type="ECO:0000313" key="4">
    <source>
        <dbReference type="Proteomes" id="UP001595872"/>
    </source>
</evidence>
<dbReference type="EMBL" id="JBHSIT010000007">
    <property type="protein sequence ID" value="MFC4910592.1"/>
    <property type="molecule type" value="Genomic_DNA"/>
</dbReference>
<evidence type="ECO:0000313" key="3">
    <source>
        <dbReference type="EMBL" id="MFC4910592.1"/>
    </source>
</evidence>
<evidence type="ECO:0000256" key="1">
    <source>
        <dbReference type="ARBA" id="ARBA00023125"/>
    </source>
</evidence>
<comment type="caution">
    <text evidence="3">The sequence shown here is derived from an EMBL/GenBank/DDBJ whole genome shotgun (WGS) entry which is preliminary data.</text>
</comment>
<keyword evidence="4" id="KW-1185">Reference proteome</keyword>
<keyword evidence="1" id="KW-0238">DNA-binding</keyword>
<reference evidence="4" key="1">
    <citation type="journal article" date="2019" name="Int. J. Syst. Evol. Microbiol.">
        <title>The Global Catalogue of Microorganisms (GCM) 10K type strain sequencing project: providing services to taxonomists for standard genome sequencing and annotation.</title>
        <authorList>
            <consortium name="The Broad Institute Genomics Platform"/>
            <consortium name="The Broad Institute Genome Sequencing Center for Infectious Disease"/>
            <person name="Wu L."/>
            <person name="Ma J."/>
        </authorList>
    </citation>
    <scope>NUCLEOTIDE SEQUENCE [LARGE SCALE GENOMIC DNA]</scope>
    <source>
        <strain evidence="4">KLKA75</strain>
    </source>
</reference>
<dbReference type="CDD" id="cd00592">
    <property type="entry name" value="HTH_MerR-like"/>
    <property type="match status" value="1"/>
</dbReference>
<proteinExistence type="predicted"/>
<dbReference type="SMART" id="SM00422">
    <property type="entry name" value="HTH_MERR"/>
    <property type="match status" value="1"/>
</dbReference>
<organism evidence="3 4">
    <name type="scientific">Actinomadura gamaensis</name>
    <dbReference type="NCBI Taxonomy" id="1763541"/>
    <lineage>
        <taxon>Bacteria</taxon>
        <taxon>Bacillati</taxon>
        <taxon>Actinomycetota</taxon>
        <taxon>Actinomycetes</taxon>
        <taxon>Streptosporangiales</taxon>
        <taxon>Thermomonosporaceae</taxon>
        <taxon>Actinomadura</taxon>
    </lineage>
</organism>
<dbReference type="Gene3D" id="1.10.1660.10">
    <property type="match status" value="1"/>
</dbReference>
<gene>
    <name evidence="3" type="ORF">ACFPCY_24985</name>
</gene>
<dbReference type="Pfam" id="PF13411">
    <property type="entry name" value="MerR_1"/>
    <property type="match status" value="1"/>
</dbReference>